<accession>A0A1D8K943</accession>
<evidence type="ECO:0000259" key="11">
    <source>
        <dbReference type="PROSITE" id="PS52019"/>
    </source>
</evidence>
<dbReference type="InterPro" id="IPR013968">
    <property type="entry name" value="PKS_KR"/>
</dbReference>
<dbReference type="Pfam" id="PF14765">
    <property type="entry name" value="PS-DH"/>
    <property type="match status" value="1"/>
</dbReference>
<evidence type="ECO:0000256" key="7">
    <source>
        <dbReference type="ARBA" id="ARBA00023315"/>
    </source>
</evidence>
<feature type="active site" description="Proton donor; for dehydratase activity" evidence="8">
    <location>
        <position position="1094"/>
    </location>
</feature>
<feature type="domain" description="Carrier" evidence="9">
    <location>
        <begin position="2301"/>
        <end position="2378"/>
    </location>
</feature>
<dbReference type="InterPro" id="IPR020807">
    <property type="entry name" value="PKS_DH"/>
</dbReference>
<dbReference type="SUPFAM" id="SSF53901">
    <property type="entry name" value="Thiolase-like"/>
    <property type="match status" value="1"/>
</dbReference>
<dbReference type="Proteomes" id="UP000095342">
    <property type="component" value="Chromosome"/>
</dbReference>
<dbReference type="GO" id="GO:0031177">
    <property type="term" value="F:phosphopantetheine binding"/>
    <property type="evidence" value="ECO:0007669"/>
    <property type="project" value="InterPro"/>
</dbReference>
<dbReference type="EMBL" id="CP017448">
    <property type="protein sequence ID" value="AOV17477.1"/>
    <property type="molecule type" value="Genomic_DNA"/>
</dbReference>
<dbReference type="InterPro" id="IPR049551">
    <property type="entry name" value="PKS_DH_C"/>
</dbReference>
<evidence type="ECO:0000313" key="13">
    <source>
        <dbReference type="Proteomes" id="UP000095342"/>
    </source>
</evidence>
<dbReference type="InterPro" id="IPR001227">
    <property type="entry name" value="Ac_transferase_dom_sf"/>
</dbReference>
<dbReference type="InterPro" id="IPR050091">
    <property type="entry name" value="PKS_NRPS_Biosynth_Enz"/>
</dbReference>
<dbReference type="InterPro" id="IPR042104">
    <property type="entry name" value="PKS_dehydratase_sf"/>
</dbReference>
<dbReference type="CDD" id="cd05195">
    <property type="entry name" value="enoyl_red"/>
    <property type="match status" value="1"/>
</dbReference>
<dbReference type="FunFam" id="3.40.50.720:FF:000209">
    <property type="entry name" value="Polyketide synthase Pks12"/>
    <property type="match status" value="1"/>
</dbReference>
<dbReference type="RefSeq" id="WP_070073025.1">
    <property type="nucleotide sequence ID" value="NZ_CP017448.1"/>
</dbReference>
<dbReference type="InterPro" id="IPR013154">
    <property type="entry name" value="ADH-like_N"/>
</dbReference>
<dbReference type="PROSITE" id="PS52004">
    <property type="entry name" value="KS3_2"/>
    <property type="match status" value="1"/>
</dbReference>
<dbReference type="UniPathway" id="UPA00094"/>
<dbReference type="Pfam" id="PF00109">
    <property type="entry name" value="ketoacyl-synt"/>
    <property type="match status" value="1"/>
</dbReference>
<dbReference type="Pfam" id="PF16197">
    <property type="entry name" value="KAsynt_C_assoc"/>
    <property type="match status" value="1"/>
</dbReference>
<dbReference type="Gene3D" id="3.90.180.10">
    <property type="entry name" value="Medium-chain alcohol dehydrogenases, catalytic domain"/>
    <property type="match status" value="1"/>
</dbReference>
<dbReference type="InterPro" id="IPR009081">
    <property type="entry name" value="PP-bd_ACP"/>
</dbReference>
<dbReference type="InterPro" id="IPR018201">
    <property type="entry name" value="Ketoacyl_synth_AS"/>
</dbReference>
<keyword evidence="6" id="KW-0511">Multifunctional enzyme</keyword>
<dbReference type="PROSITE" id="PS50075">
    <property type="entry name" value="CARRIER"/>
    <property type="match status" value="1"/>
</dbReference>
<keyword evidence="4" id="KW-0597">Phosphoprotein</keyword>
<dbReference type="Gene3D" id="3.40.50.720">
    <property type="entry name" value="NAD(P)-binding Rossmann-like Domain"/>
    <property type="match status" value="3"/>
</dbReference>
<evidence type="ECO:0000256" key="8">
    <source>
        <dbReference type="PROSITE-ProRule" id="PRU01363"/>
    </source>
</evidence>
<dbReference type="InterPro" id="IPR049900">
    <property type="entry name" value="PKS_mFAS_DH"/>
</dbReference>
<dbReference type="SUPFAM" id="SSF47336">
    <property type="entry name" value="ACP-like"/>
    <property type="match status" value="1"/>
</dbReference>
<dbReference type="InterPro" id="IPR029063">
    <property type="entry name" value="SAM-dependent_MTases_sf"/>
</dbReference>
<dbReference type="Pfam" id="PF08240">
    <property type="entry name" value="ADH_N"/>
    <property type="match status" value="1"/>
</dbReference>
<dbReference type="Pfam" id="PF08659">
    <property type="entry name" value="KR"/>
    <property type="match status" value="1"/>
</dbReference>
<dbReference type="Pfam" id="PF21089">
    <property type="entry name" value="PKS_DH_N"/>
    <property type="match status" value="1"/>
</dbReference>
<comment type="pathway">
    <text evidence="1">Lipid metabolism; fatty acid biosynthesis.</text>
</comment>
<dbReference type="SMART" id="SM00829">
    <property type="entry name" value="PKS_ER"/>
    <property type="match status" value="1"/>
</dbReference>
<dbReference type="CDD" id="cd00833">
    <property type="entry name" value="PKS"/>
    <property type="match status" value="1"/>
</dbReference>
<dbReference type="GO" id="GO:0016491">
    <property type="term" value="F:oxidoreductase activity"/>
    <property type="evidence" value="ECO:0007669"/>
    <property type="project" value="InterPro"/>
</dbReference>
<dbReference type="InterPro" id="IPR016036">
    <property type="entry name" value="Malonyl_transacylase_ACP-bd"/>
</dbReference>
<reference evidence="12 13" key="1">
    <citation type="submission" date="2016-09" db="EMBL/GenBank/DDBJ databases">
        <title>Acidihalobacter prosperus V6 (DSM14174).</title>
        <authorList>
            <person name="Khaleque H.N."/>
            <person name="Ramsay J.P."/>
            <person name="Murphy R.J.T."/>
            <person name="Kaksonen A.H."/>
            <person name="Boxall N.J."/>
            <person name="Watkin E.L.J."/>
        </authorList>
    </citation>
    <scope>NUCLEOTIDE SEQUENCE [LARGE SCALE GENOMIC DNA]</scope>
    <source>
        <strain evidence="12 13">V6</strain>
    </source>
</reference>
<dbReference type="Pfam" id="PF13602">
    <property type="entry name" value="ADH_zinc_N_2"/>
    <property type="match status" value="1"/>
</dbReference>
<dbReference type="InterPro" id="IPR014030">
    <property type="entry name" value="Ketoacyl_synth_N"/>
</dbReference>
<evidence type="ECO:0000256" key="6">
    <source>
        <dbReference type="ARBA" id="ARBA00023268"/>
    </source>
</evidence>
<dbReference type="InterPro" id="IPR011032">
    <property type="entry name" value="GroES-like_sf"/>
</dbReference>
<evidence type="ECO:0000256" key="1">
    <source>
        <dbReference type="ARBA" id="ARBA00005194"/>
    </source>
</evidence>
<dbReference type="KEGG" id="aaeo:BJI67_10770"/>
<dbReference type="SUPFAM" id="SSF51735">
    <property type="entry name" value="NAD(P)-binding Rossmann-fold domains"/>
    <property type="match status" value="3"/>
</dbReference>
<dbReference type="Gene3D" id="1.10.1200.10">
    <property type="entry name" value="ACP-like"/>
    <property type="match status" value="1"/>
</dbReference>
<evidence type="ECO:0000259" key="9">
    <source>
        <dbReference type="PROSITE" id="PS50075"/>
    </source>
</evidence>
<dbReference type="PANTHER" id="PTHR43775">
    <property type="entry name" value="FATTY ACID SYNTHASE"/>
    <property type="match status" value="1"/>
</dbReference>
<dbReference type="InterPro" id="IPR014031">
    <property type="entry name" value="Ketoacyl_synth_C"/>
</dbReference>
<dbReference type="InterPro" id="IPR036291">
    <property type="entry name" value="NAD(P)-bd_dom_sf"/>
</dbReference>
<feature type="domain" description="PKS/mFAS DH" evidence="11">
    <location>
        <begin position="899"/>
        <end position="1179"/>
    </location>
</feature>
<dbReference type="InterPro" id="IPR049552">
    <property type="entry name" value="PKS_DH_N"/>
</dbReference>
<keyword evidence="13" id="KW-1185">Reference proteome</keyword>
<sequence>MKDTRIAIVGYSTRLPQTSDARFWADLLAERSLITQVAADRWAHGAYHHPERGHPGTSVTFSAGSLGDVSGFDAGFFRISPREAAAMDPQQRLLLEMSWEALSHAGLKPAELRSRRCGVFIGLASTDYAYRVADDLAVIGPNSATGSTASIAANRLSYFYDWRGPSLVVDTACSSGLVAFHQACRSLLAGESDVAVTGAISLHLHPYGFVIFSKASMLSASGKSRPFQAGADGYVRSEGGGVFVLKPYETARRDGDRILAVVARSGINADGYKSGLTVPRVDAQAALLREIYEAAGIDPNEVDYLEAHGTGTAVGDPIEVEAIGQALGQARREGHPLPIGSVKSNLGHLETASAVPGLLKAIHALRERAVPPTIGIAELNPRLPLDRYGLEVVTRTRPLRSRGQLTIGVNSFGFGGANAHVILQSPPAQRRRVRSAPPAEPATAQRPLMLTAASPSALRQFARDLHGAIAAQKPAQWEASLYQLNFRREWLAQRALLWVSSRGDLLDKLDAFAERGVHAQTGESLADWRTPDSTPGGPVWVFSGNGCQWEGMGRELLDDPTFAASVDEIDATFAPLAGYRLRDDLLGLLGEHRYALTQFAQPALFALQVGQAAMLRAHGFEPTAVIGHSVGEVAAAWACGALSLADATRVVFYRSHEQERARGLGQMTAVAAAAEDAAEWIAELRLDAQLCVAAHNSPRGCTVAGDTEALTRLETFLRGRGVACKRLPLDYPFHGPHMDALREPLQAHLAAIEPRASTIPFFSTVTGEMLSGEQLDADYWWHNVRAPVSFTAAFAASAEYGSLFVELGGHPVLRSYMQDILAHHGRSGRPIETLRRDQSAQREALRAAAGELWIAGLPAQWERHYPQALPFVDLPHYPWEHERHWHEISAESAGLLHRHPAHPLLGHPVAGHPGAWEQRVDTASFPWLADHCVGDGAIFPGAGYVELMLAAATQDPERDPATGLRVEGLEILAPLLLEENAAKIVRTRLSDEGSVEVQARPLLGDAWTLHARGRISEYTGPGDAPHAPPEGGGDGFDFAAEQHYAIADAAGLHYGPAFRTVASGRCDGDRLWAKLTTSEALPVQGFCVQPALLDGAFQLFIDRLVLDGTAERGWGFVPVRVERLTWHAGTGTPVAASARLLRRSPQSFLAEVQLLDAEGRVCASCSGVRMRRLRLQRHDTERVRSFATLLQPLPRPEAPAAFAADDLIRHAGPALTDNEACRLYAEEYAPLLAAYLEDLGGNVESGMDAVDADALWQTLLQDYPEFLDWTLAAGRRRLAAQGLGEAAGNAGDMLAGGYRRLLALPVRSLSGALATAVLERLAVLPGSGRLDVLELAEGQPELLPRLAGHVDAAGPHLGLQHADPAPVEPCSGCGWSTFDLARPPAHLPPLDLVWIRQDLRDTEARRGAFAFAAERLRPGGWLLVSGLEPEFWWHELGIPAVSASLDECLAELTALDLEIGETQRLDAGGHWLALARRGTAVADQPSAADWLLTGTGGNLAPLAAALRERQQAVHMPKSAPPTRGGEALDAVRWQHASRNLLFHVPAQPGPAAGEQPAQGLLATCEALRRTGLWALRQHPAPHLTLLLPGALADGDAGSALLARGVAAFARTLQNEWPDLELRILDADPAAESVRNALLDELLHPDAEREILIDAAGTRHVARVVERRPQPDIAQPDPVHRLDFSTPGQLRHLSWRERSAAAPGPGEVEVAVRATGLNFRDVMYTLGLLSDEALENGFSGPTLGLEFAGVLTAVGEGVSGWSVGDRVLGFAAASFSDRLVTSATSIAPLPADLSFVQGATVPTVFFTAWYALHEQARLRAGERVLIHGGAGGVGIAAIQIAQQAGAEVLATAGSPAKRDFLRLLGVQHVYDSRSLAFADEILRDTDGEGVDIVLNSLAGEAMRRSLHLLKPFGRFLDLGKRDFYADTPLGLRPMRNNLSYFGIDADQMMAVRPALTQDIFKACLAGFADGSLSPLPATVFSTHGVVDAFRHMQHSRQIGKIVVDMGGPFLPRAADTAPAPARLELDRDGVYLITGGTAGFGLQSALRLAERGARRLLLASRSGNPDEAGAATLEALRQQGVELRCVRCDIADGAQVHALFAEAAEMGTLRGLVHAAAVIDDALAENLDEARLRSVLAPKVDGAWHLHRLSRGQALDFFVVYSSIANLLGNVGQAAYLAANGWMEALVRLRRAQGLPGTAVQFGPIADAGFLTRNEQTRSALEKRIGGAALSATAALDALEAALLGDEPVVAAADLHWGAIRRYLPLAETPQYAELDAQDADPTGGIDTTDLRAHLAELGEDEAADTLGGWIIHEVAQILRLAPEKIDRQKKLTEMGFDSLMGMELALALEERLGFKVPTFVLSEEPTVQKLAQRLLRELLQEESAHDTARGDERHLSALAEQHGVGAEEYSAVVGFREG</sequence>
<dbReference type="SMART" id="SM00823">
    <property type="entry name" value="PKS_PP"/>
    <property type="match status" value="1"/>
</dbReference>
<dbReference type="SUPFAM" id="SSF52151">
    <property type="entry name" value="FabD/lysophospholipase-like"/>
    <property type="match status" value="1"/>
</dbReference>
<dbReference type="SMART" id="SM00827">
    <property type="entry name" value="PKS_AT"/>
    <property type="match status" value="1"/>
</dbReference>
<feature type="region of interest" description="N-terminal hotdog fold" evidence="8">
    <location>
        <begin position="899"/>
        <end position="1022"/>
    </location>
</feature>
<evidence type="ECO:0000256" key="3">
    <source>
        <dbReference type="ARBA" id="ARBA00022450"/>
    </source>
</evidence>
<dbReference type="SUPFAM" id="SSF55048">
    <property type="entry name" value="Probable ACP-binding domain of malonyl-CoA ACP transacylase"/>
    <property type="match status" value="1"/>
</dbReference>
<dbReference type="InterPro" id="IPR016035">
    <property type="entry name" value="Acyl_Trfase/lysoPLipase"/>
</dbReference>
<dbReference type="SMART" id="SM00825">
    <property type="entry name" value="PKS_KS"/>
    <property type="match status" value="1"/>
</dbReference>
<dbReference type="SMART" id="SM00822">
    <property type="entry name" value="PKS_KR"/>
    <property type="match status" value="1"/>
</dbReference>
<dbReference type="Gene3D" id="3.40.366.10">
    <property type="entry name" value="Malonyl-Coenzyme A Acyl Carrier Protein, domain 2"/>
    <property type="match status" value="1"/>
</dbReference>
<keyword evidence="5" id="KW-0808">Transferase</keyword>
<protein>
    <submittedName>
        <fullName evidence="12">Uncharacterized protein</fullName>
    </submittedName>
</protein>
<dbReference type="Pfam" id="PF02801">
    <property type="entry name" value="Ketoacyl-synt_C"/>
    <property type="match status" value="1"/>
</dbReference>
<dbReference type="InterPro" id="IPR020806">
    <property type="entry name" value="PKS_PP-bd"/>
</dbReference>
<evidence type="ECO:0000313" key="12">
    <source>
        <dbReference type="EMBL" id="AOV17477.1"/>
    </source>
</evidence>
<dbReference type="InterPro" id="IPR020841">
    <property type="entry name" value="PKS_Beta-ketoAc_synthase_dom"/>
</dbReference>
<dbReference type="GO" id="GO:0004312">
    <property type="term" value="F:fatty acid synthase activity"/>
    <property type="evidence" value="ECO:0007669"/>
    <property type="project" value="TreeGrafter"/>
</dbReference>
<name>A0A1D8K943_9GAMM</name>
<organism evidence="12 13">
    <name type="scientific">Acidihalobacter aeolianus</name>
    <dbReference type="NCBI Taxonomy" id="2792603"/>
    <lineage>
        <taxon>Bacteria</taxon>
        <taxon>Pseudomonadati</taxon>
        <taxon>Pseudomonadota</taxon>
        <taxon>Gammaproteobacteria</taxon>
        <taxon>Chromatiales</taxon>
        <taxon>Ectothiorhodospiraceae</taxon>
        <taxon>Acidihalobacter</taxon>
    </lineage>
</organism>
<dbReference type="GO" id="GO:0004315">
    <property type="term" value="F:3-oxoacyl-[acyl-carrier-protein] synthase activity"/>
    <property type="evidence" value="ECO:0007669"/>
    <property type="project" value="InterPro"/>
</dbReference>
<dbReference type="PANTHER" id="PTHR43775:SF37">
    <property type="entry name" value="SI:DKEY-61P9.11"/>
    <property type="match status" value="1"/>
</dbReference>
<dbReference type="PROSITE" id="PS52019">
    <property type="entry name" value="PKS_MFAS_DH"/>
    <property type="match status" value="1"/>
</dbReference>
<dbReference type="Pfam" id="PF00698">
    <property type="entry name" value="Acyl_transf_1"/>
    <property type="match status" value="1"/>
</dbReference>
<keyword evidence="7" id="KW-0012">Acyltransferase</keyword>
<dbReference type="Gene3D" id="3.40.47.10">
    <property type="match status" value="1"/>
</dbReference>
<dbReference type="InterPro" id="IPR036736">
    <property type="entry name" value="ACP-like_sf"/>
</dbReference>
<dbReference type="Gene3D" id="3.10.129.110">
    <property type="entry name" value="Polyketide synthase dehydratase"/>
    <property type="match status" value="1"/>
</dbReference>
<dbReference type="PROSITE" id="PS00606">
    <property type="entry name" value="KS3_1"/>
    <property type="match status" value="1"/>
</dbReference>
<dbReference type="InterPro" id="IPR057326">
    <property type="entry name" value="KR_dom"/>
</dbReference>
<dbReference type="InterPro" id="IPR016039">
    <property type="entry name" value="Thiolase-like"/>
</dbReference>
<dbReference type="Gene3D" id="3.30.70.3290">
    <property type="match status" value="1"/>
</dbReference>
<evidence type="ECO:0000256" key="4">
    <source>
        <dbReference type="ARBA" id="ARBA00022553"/>
    </source>
</evidence>
<evidence type="ECO:0000256" key="5">
    <source>
        <dbReference type="ARBA" id="ARBA00022679"/>
    </source>
</evidence>
<gene>
    <name evidence="12" type="ORF">BJI67_10770</name>
</gene>
<dbReference type="Pfam" id="PF00550">
    <property type="entry name" value="PP-binding"/>
    <property type="match status" value="1"/>
</dbReference>
<dbReference type="SUPFAM" id="SSF53335">
    <property type="entry name" value="S-adenosyl-L-methionine-dependent methyltransferases"/>
    <property type="match status" value="1"/>
</dbReference>
<proteinExistence type="inferred from homology"/>
<dbReference type="InterPro" id="IPR020843">
    <property type="entry name" value="ER"/>
</dbReference>
<dbReference type="SUPFAM" id="SSF50129">
    <property type="entry name" value="GroES-like"/>
    <property type="match status" value="1"/>
</dbReference>
<dbReference type="GO" id="GO:0006633">
    <property type="term" value="P:fatty acid biosynthetic process"/>
    <property type="evidence" value="ECO:0007669"/>
    <property type="project" value="UniProtKB-UniPathway"/>
</dbReference>
<dbReference type="InterPro" id="IPR032821">
    <property type="entry name" value="PKS_assoc"/>
</dbReference>
<comment type="similarity">
    <text evidence="2">Belongs to the short-chain dehydrogenases/reductases (SDR) family.</text>
</comment>
<feature type="active site" description="Proton acceptor; for dehydratase activity" evidence="8">
    <location>
        <position position="931"/>
    </location>
</feature>
<evidence type="ECO:0000259" key="10">
    <source>
        <dbReference type="PROSITE" id="PS52004"/>
    </source>
</evidence>
<dbReference type="InterPro" id="IPR014043">
    <property type="entry name" value="Acyl_transferase_dom"/>
</dbReference>
<evidence type="ECO:0000256" key="2">
    <source>
        <dbReference type="ARBA" id="ARBA00006484"/>
    </source>
</evidence>
<feature type="domain" description="Ketosynthase family 3 (KS3)" evidence="10">
    <location>
        <begin position="3"/>
        <end position="425"/>
    </location>
</feature>
<dbReference type="SMART" id="SM00826">
    <property type="entry name" value="PKS_DH"/>
    <property type="match status" value="1"/>
</dbReference>
<keyword evidence="3" id="KW-0596">Phosphopantetheine</keyword>
<feature type="region of interest" description="C-terminal hotdog fold" evidence="8">
    <location>
        <begin position="1035"/>
        <end position="1179"/>
    </location>
</feature>